<dbReference type="PROSITE" id="PS50137">
    <property type="entry name" value="DS_RBD"/>
    <property type="match status" value="1"/>
</dbReference>
<dbReference type="SUPFAM" id="SSF54768">
    <property type="entry name" value="dsRNA-binding domain-like"/>
    <property type="match status" value="1"/>
</dbReference>
<evidence type="ECO:0000256" key="3">
    <source>
        <dbReference type="SAM" id="Coils"/>
    </source>
</evidence>
<keyword evidence="4" id="KW-0472">Membrane</keyword>
<dbReference type="GO" id="GO:0016442">
    <property type="term" value="C:RISC complex"/>
    <property type="evidence" value="ECO:0007669"/>
    <property type="project" value="TreeGrafter"/>
</dbReference>
<dbReference type="InterPro" id="IPR014720">
    <property type="entry name" value="dsRBD_dom"/>
</dbReference>
<accession>A0A8B8FGF2</accession>
<gene>
    <name evidence="7" type="primary">LOC112682878</name>
</gene>
<name>A0A8B8FGF2_9HEMI</name>
<dbReference type="GO" id="GO:0035197">
    <property type="term" value="F:siRNA binding"/>
    <property type="evidence" value="ECO:0007669"/>
    <property type="project" value="TreeGrafter"/>
</dbReference>
<dbReference type="GeneID" id="112682878"/>
<protein>
    <submittedName>
        <fullName evidence="7">Uncharacterized protein LOC112682878</fullName>
    </submittedName>
</protein>
<reference evidence="7" key="1">
    <citation type="submission" date="2025-08" db="UniProtKB">
        <authorList>
            <consortium name="RefSeq"/>
        </authorList>
    </citation>
    <scope>IDENTIFICATION</scope>
    <source>
        <tissue evidence="7">Whole body</tissue>
    </source>
</reference>
<evidence type="ECO:0000313" key="7">
    <source>
        <dbReference type="RefSeq" id="XP_025409425.1"/>
    </source>
</evidence>
<dbReference type="OrthoDB" id="10056847at2759"/>
<keyword evidence="4" id="KW-1133">Transmembrane helix</keyword>
<keyword evidence="6" id="KW-1185">Reference proteome</keyword>
<dbReference type="GO" id="GO:0005634">
    <property type="term" value="C:nucleus"/>
    <property type="evidence" value="ECO:0007669"/>
    <property type="project" value="TreeGrafter"/>
</dbReference>
<proteinExistence type="predicted"/>
<dbReference type="GO" id="GO:0070578">
    <property type="term" value="C:RISC-loading complex"/>
    <property type="evidence" value="ECO:0007669"/>
    <property type="project" value="TreeGrafter"/>
</dbReference>
<dbReference type="SMART" id="SM00358">
    <property type="entry name" value="DSRM"/>
    <property type="match status" value="1"/>
</dbReference>
<dbReference type="GO" id="GO:0070920">
    <property type="term" value="P:regulation of regulatory ncRNA processing"/>
    <property type="evidence" value="ECO:0007669"/>
    <property type="project" value="TreeGrafter"/>
</dbReference>
<evidence type="ECO:0000256" key="1">
    <source>
        <dbReference type="ARBA" id="ARBA00022884"/>
    </source>
</evidence>
<dbReference type="Gene3D" id="3.30.160.20">
    <property type="match status" value="1"/>
</dbReference>
<keyword evidence="4" id="KW-0812">Transmembrane</keyword>
<evidence type="ECO:0000259" key="5">
    <source>
        <dbReference type="PROSITE" id="PS50137"/>
    </source>
</evidence>
<feature type="coiled-coil region" evidence="3">
    <location>
        <begin position="44"/>
        <end position="103"/>
    </location>
</feature>
<dbReference type="GO" id="GO:0005737">
    <property type="term" value="C:cytoplasm"/>
    <property type="evidence" value="ECO:0007669"/>
    <property type="project" value="TreeGrafter"/>
</dbReference>
<dbReference type="InterPro" id="IPR051247">
    <property type="entry name" value="RLC_Component"/>
</dbReference>
<evidence type="ECO:0000256" key="4">
    <source>
        <dbReference type="SAM" id="Phobius"/>
    </source>
</evidence>
<organism evidence="6 7">
    <name type="scientific">Sipha flava</name>
    <name type="common">yellow sugarcane aphid</name>
    <dbReference type="NCBI Taxonomy" id="143950"/>
    <lineage>
        <taxon>Eukaryota</taxon>
        <taxon>Metazoa</taxon>
        <taxon>Ecdysozoa</taxon>
        <taxon>Arthropoda</taxon>
        <taxon>Hexapoda</taxon>
        <taxon>Insecta</taxon>
        <taxon>Pterygota</taxon>
        <taxon>Neoptera</taxon>
        <taxon>Paraneoptera</taxon>
        <taxon>Hemiptera</taxon>
        <taxon>Sternorrhyncha</taxon>
        <taxon>Aphidomorpha</taxon>
        <taxon>Aphidoidea</taxon>
        <taxon>Aphididae</taxon>
        <taxon>Sipha</taxon>
    </lineage>
</organism>
<feature type="domain" description="DRBM" evidence="5">
    <location>
        <begin position="332"/>
        <end position="399"/>
    </location>
</feature>
<dbReference type="AlphaFoldDB" id="A0A8B8FGF2"/>
<keyword evidence="1 2" id="KW-0694">RNA-binding</keyword>
<evidence type="ECO:0000313" key="6">
    <source>
        <dbReference type="Proteomes" id="UP000694846"/>
    </source>
</evidence>
<evidence type="ECO:0000256" key="2">
    <source>
        <dbReference type="PROSITE-ProRule" id="PRU00266"/>
    </source>
</evidence>
<dbReference type="Proteomes" id="UP000694846">
    <property type="component" value="Unplaced"/>
</dbReference>
<dbReference type="GO" id="GO:0003725">
    <property type="term" value="F:double-stranded RNA binding"/>
    <property type="evidence" value="ECO:0007669"/>
    <property type="project" value="TreeGrafter"/>
</dbReference>
<feature type="transmembrane region" description="Helical" evidence="4">
    <location>
        <begin position="168"/>
        <end position="188"/>
    </location>
</feature>
<keyword evidence="3" id="KW-0175">Coiled coil</keyword>
<dbReference type="GO" id="GO:0030422">
    <property type="term" value="P:siRNA processing"/>
    <property type="evidence" value="ECO:0007669"/>
    <property type="project" value="TreeGrafter"/>
</dbReference>
<dbReference type="PANTHER" id="PTHR46205">
    <property type="entry name" value="LOQUACIOUS, ISOFORM B"/>
    <property type="match status" value="1"/>
</dbReference>
<sequence length="625" mass="71249">MLNSMNNNCIQSNTRKGENRLLNIVDQSQLIKPDSMISNHSEMIAQLKMKIEVQQATINTLLSEMNEIKINFQFQSKFKDDELSHLREKCSKFQSKVKELEDNSINKLNIDRLQNSSEKITKERVSFDGNESDISELNEADKSENKENDYCEEFTEIDENTTTTIADVVLTFFTYFLGFFFILFNRIFSYEGIKKTSGAIDVQQSQIHELAEFDEKLSVATAIDSIGHKTTEANQVQPLRLSKELKENNQDNMNCVSITRTTQIDHEVNLMDSANSTSTKENICNVTNTLTGHNEKLIAVQIQDQIETVDTTRKNPKQKLRENKLEAYFKSDPIGALQELCRSRDWILPKYQFFKEGDSRTFTYSVVCTVLSFTVRVNGVHKKIGKRQVATEMYHKIKNFTSSKVDLAKYVSEINPRGNGIVCDERVFTSAGFYSKPDTTDVVDAPVFTLADETECIKINKDSAFKTCNEVLSHPASLKEHDNGRPIVISKCLNRNENHESSVNESVIVNEDKKSLFASVDADLVERFRLSNNPGLRKLKEIKTIDMLTVPSNVLFLHQIAREEELILDYELFECCSLTIRKDFTGIQLTVNHCALTVVGFGETILESQEDAAYECLSRFKSILE</sequence>
<dbReference type="PANTHER" id="PTHR46205:SF3">
    <property type="entry name" value="LOQUACIOUS, ISOFORM B"/>
    <property type="match status" value="1"/>
</dbReference>
<dbReference type="RefSeq" id="XP_025409425.1">
    <property type="nucleotide sequence ID" value="XM_025553640.1"/>
</dbReference>